<dbReference type="EMBL" id="JAHSQO010000007">
    <property type="protein sequence ID" value="MBY8918839.1"/>
    <property type="molecule type" value="Genomic_DNA"/>
</dbReference>
<comment type="pathway">
    <text evidence="1">Bacterial outer membrane biogenesis; LPS O-antigen biosynthesis.</text>
</comment>
<gene>
    <name evidence="4" type="ORF">KVG22_19720</name>
</gene>
<dbReference type="InterPro" id="IPR036291">
    <property type="entry name" value="NAD(P)-bd_dom_sf"/>
</dbReference>
<evidence type="ECO:0000313" key="5">
    <source>
        <dbReference type="Proteomes" id="UP000777661"/>
    </source>
</evidence>
<name>A0ABS7RD38_9HYPH</name>
<feature type="domain" description="NAD-dependent epimerase/dehydratase" evidence="3">
    <location>
        <begin position="5"/>
        <end position="239"/>
    </location>
</feature>
<proteinExistence type="inferred from homology"/>
<dbReference type="Pfam" id="PF01370">
    <property type="entry name" value="Epimerase"/>
    <property type="match status" value="1"/>
</dbReference>
<evidence type="ECO:0000256" key="1">
    <source>
        <dbReference type="ARBA" id="ARBA00005125"/>
    </source>
</evidence>
<dbReference type="Gene3D" id="3.40.50.720">
    <property type="entry name" value="NAD(P)-binding Rossmann-like Domain"/>
    <property type="match status" value="1"/>
</dbReference>
<dbReference type="PANTHER" id="PTHR43000">
    <property type="entry name" value="DTDP-D-GLUCOSE 4,6-DEHYDRATASE-RELATED"/>
    <property type="match status" value="1"/>
</dbReference>
<accession>A0ABS7RD38</accession>
<evidence type="ECO:0000313" key="4">
    <source>
        <dbReference type="EMBL" id="MBY8918839.1"/>
    </source>
</evidence>
<evidence type="ECO:0000259" key="3">
    <source>
        <dbReference type="Pfam" id="PF01370"/>
    </source>
</evidence>
<dbReference type="Proteomes" id="UP000777661">
    <property type="component" value="Unassembled WGS sequence"/>
</dbReference>
<comment type="caution">
    <text evidence="4">The sequence shown here is derived from an EMBL/GenBank/DDBJ whole genome shotgun (WGS) entry which is preliminary data.</text>
</comment>
<dbReference type="SUPFAM" id="SSF51735">
    <property type="entry name" value="NAD(P)-binding Rossmann-fold domains"/>
    <property type="match status" value="1"/>
</dbReference>
<keyword evidence="5" id="KW-1185">Reference proteome</keyword>
<dbReference type="InterPro" id="IPR001509">
    <property type="entry name" value="Epimerase_deHydtase"/>
</dbReference>
<comment type="similarity">
    <text evidence="2">Belongs to the NAD(P)-dependent epimerase/dehydratase family.</text>
</comment>
<dbReference type="RefSeq" id="WP_223004291.1">
    <property type="nucleotide sequence ID" value="NZ_JAHSQO010000007.1"/>
</dbReference>
<sequence>MTKKVLITGGAGFVGSNLSRYLTYKGGYDVEVLDNFFTGKRENLDGLDLKITKGSVADKEVVAECVKGKDIVFHLAARNVIVSNMHPIEDIETNIIGTYNVFDSCLRADVPRVVYSSTSSIYGNPQYLPVSENVSFQFLNNYSVSKYTGEAYAQCFWEREMLPISVVRYTNVYGFKQDLTNPYSGVVGKFIHWALRNEELKVHGDGYQTRDFTFIEDACEGTLMAALSPRAIGQVYNIGSGVETSVNQLADTIIQLCESRSNITHHERRDIDNIRRRVLNVEKARLELRHYPKFGLVEGLKATVEFERDLMDRGSSARKVV</sequence>
<reference evidence="4 5" key="1">
    <citation type="submission" date="2021-06" db="EMBL/GenBank/DDBJ databases">
        <title>Nitratireductor porphyridii sp. nov., isolated from a small marine red alga, Porphyridium purpureum in South Korea.</title>
        <authorList>
            <person name="Kim K.H."/>
            <person name="Kristyanto S."/>
            <person name="Jeon C.O."/>
        </authorList>
    </citation>
    <scope>NUCLEOTIDE SEQUENCE [LARGE SCALE GENOMIC DNA]</scope>
    <source>
        <strain evidence="4 5">R6</strain>
    </source>
</reference>
<organism evidence="4 5">
    <name type="scientific">Nitratireductor rhodophyticola</name>
    <dbReference type="NCBI Taxonomy" id="2854036"/>
    <lineage>
        <taxon>Bacteria</taxon>
        <taxon>Pseudomonadati</taxon>
        <taxon>Pseudomonadota</taxon>
        <taxon>Alphaproteobacteria</taxon>
        <taxon>Hyphomicrobiales</taxon>
        <taxon>Phyllobacteriaceae</taxon>
        <taxon>Nitratireductor</taxon>
    </lineage>
</organism>
<protein>
    <submittedName>
        <fullName evidence="4">NAD-dependent epimerase/dehydratase family protein</fullName>
    </submittedName>
</protein>
<evidence type="ECO:0000256" key="2">
    <source>
        <dbReference type="ARBA" id="ARBA00007637"/>
    </source>
</evidence>